<dbReference type="InterPro" id="IPR006059">
    <property type="entry name" value="SBP"/>
</dbReference>
<reference evidence="1 2" key="1">
    <citation type="journal article" date="2018" name="Nat. Biotechnol.">
        <title>A standardized bacterial taxonomy based on genome phylogeny substantially revises the tree of life.</title>
        <authorList>
            <person name="Parks D.H."/>
            <person name="Chuvochina M."/>
            <person name="Waite D.W."/>
            <person name="Rinke C."/>
            <person name="Skarshewski A."/>
            <person name="Chaumeil P.A."/>
            <person name="Hugenholtz P."/>
        </authorList>
    </citation>
    <scope>NUCLEOTIDE SEQUENCE [LARGE SCALE GENOMIC DNA]</scope>
    <source>
        <strain evidence="1">UBA12544</strain>
    </source>
</reference>
<organism evidence="1 2">
    <name type="scientific">Caldanaerobacter subterraneus</name>
    <dbReference type="NCBI Taxonomy" id="911092"/>
    <lineage>
        <taxon>Bacteria</taxon>
        <taxon>Bacillati</taxon>
        <taxon>Bacillota</taxon>
        <taxon>Clostridia</taxon>
        <taxon>Thermoanaerobacterales</taxon>
        <taxon>Thermoanaerobacteraceae</taxon>
        <taxon>Caldanaerobacter</taxon>
    </lineage>
</organism>
<evidence type="ECO:0008006" key="3">
    <source>
        <dbReference type="Google" id="ProtNLM"/>
    </source>
</evidence>
<dbReference type="SUPFAM" id="SSF53850">
    <property type="entry name" value="Periplasmic binding protein-like II"/>
    <property type="match status" value="1"/>
</dbReference>
<dbReference type="PANTHER" id="PTHR43649:SF12">
    <property type="entry name" value="DIACETYLCHITOBIOSE BINDING PROTEIN DASA"/>
    <property type="match status" value="1"/>
</dbReference>
<dbReference type="Pfam" id="PF13416">
    <property type="entry name" value="SBP_bac_8"/>
    <property type="match status" value="1"/>
</dbReference>
<comment type="caution">
    <text evidence="1">The sequence shown here is derived from an EMBL/GenBank/DDBJ whole genome shotgun (WGS) entry which is preliminary data.</text>
</comment>
<evidence type="ECO:0000313" key="2">
    <source>
        <dbReference type="Proteomes" id="UP000264445"/>
    </source>
</evidence>
<dbReference type="Gene3D" id="3.40.190.10">
    <property type="entry name" value="Periplasmic binding protein-like II"/>
    <property type="match status" value="2"/>
</dbReference>
<protein>
    <recommendedName>
        <fullName evidence="3">ABC-type sugar transport system, periplasmic component</fullName>
    </recommendedName>
</protein>
<dbReference type="AlphaFoldDB" id="A0A101E5S8"/>
<dbReference type="EMBL" id="DOLB01000057">
    <property type="protein sequence ID" value="HBT48876.1"/>
    <property type="molecule type" value="Genomic_DNA"/>
</dbReference>
<gene>
    <name evidence="1" type="ORF">DEA61_03275</name>
</gene>
<accession>A0A101E5S8</accession>
<proteinExistence type="predicted"/>
<sequence>MAKRISKLVSIFISVMLIFTLISGCSKPQKEPSAQKQGEKVTITIWHYLNDRDKLMKEFAQEYEKKTGVHVDFQLYSGDQMGSKIQAAAQAKTLPDAWTGVGLKPALSKLIEGGYVAKVNDLIPNFGNWRNKFPQNVLDQISFTQGDGFNVPPGTYGIPLDVNNMQFLYNKELFKKAGLDPDNPPKTWNEFLEYGKKLKEAGITPFATGIGTWVGFSLLEPYEWAYLGPDKLKEARAGQITFKEAGFEKVLNLLVEMRDAKIFAEGVATMDLPTAEQMFVNGQIAMIFDGSWAIGVFNSMNPNFKDYGVFFPPKDDRASYPALIPGGIGAYFVVNKDSKHLKETIDFLVWLTEKDQQIKYANESFNLPANKDAIDPNKLLPQTAAFAKEMDKVNPGMPPIKNPRAEEVLGKGIQMIVMGQKTPAEVVKEMDEANK</sequence>
<dbReference type="PANTHER" id="PTHR43649">
    <property type="entry name" value="ARABINOSE-BINDING PROTEIN-RELATED"/>
    <property type="match status" value="1"/>
</dbReference>
<dbReference type="Proteomes" id="UP000264445">
    <property type="component" value="Unassembled WGS sequence"/>
</dbReference>
<dbReference type="PROSITE" id="PS51257">
    <property type="entry name" value="PROKAR_LIPOPROTEIN"/>
    <property type="match status" value="1"/>
</dbReference>
<name>A0A101E5S8_9THEO</name>
<dbReference type="InterPro" id="IPR050490">
    <property type="entry name" value="Bact_solute-bd_prot1"/>
</dbReference>
<evidence type="ECO:0000313" key="1">
    <source>
        <dbReference type="EMBL" id="HBT48876.1"/>
    </source>
</evidence>